<keyword evidence="5 6" id="KW-0472">Membrane</keyword>
<feature type="transmembrane region" description="Helical" evidence="6">
    <location>
        <begin position="21"/>
        <end position="44"/>
    </location>
</feature>
<evidence type="ECO:0000256" key="4">
    <source>
        <dbReference type="ARBA" id="ARBA00022989"/>
    </source>
</evidence>
<reference evidence="7 8" key="1">
    <citation type="submission" date="2019-06" db="EMBL/GenBank/DDBJ databases">
        <authorList>
            <person name="Li M."/>
        </authorList>
    </citation>
    <scope>NUCLEOTIDE SEQUENCE [LARGE SCALE GENOMIC DNA]</scope>
    <source>
        <strain evidence="7 8">BGMRC6574</strain>
    </source>
</reference>
<evidence type="ECO:0000313" key="7">
    <source>
        <dbReference type="EMBL" id="TPW30346.1"/>
    </source>
</evidence>
<dbReference type="CDD" id="cd06579">
    <property type="entry name" value="TM_PBP1_transp_AraH_like"/>
    <property type="match status" value="1"/>
</dbReference>
<proteinExistence type="predicted"/>
<feature type="transmembrane region" description="Helical" evidence="6">
    <location>
        <begin position="284"/>
        <end position="303"/>
    </location>
</feature>
<organism evidence="7 8">
    <name type="scientific">Pararhizobium mangrovi</name>
    <dbReference type="NCBI Taxonomy" id="2590452"/>
    <lineage>
        <taxon>Bacteria</taxon>
        <taxon>Pseudomonadati</taxon>
        <taxon>Pseudomonadota</taxon>
        <taxon>Alphaproteobacteria</taxon>
        <taxon>Hyphomicrobiales</taxon>
        <taxon>Rhizobiaceae</taxon>
        <taxon>Rhizobium/Agrobacterium group</taxon>
        <taxon>Pararhizobium</taxon>
    </lineage>
</organism>
<evidence type="ECO:0000313" key="8">
    <source>
        <dbReference type="Proteomes" id="UP000320314"/>
    </source>
</evidence>
<dbReference type="AlphaFoldDB" id="A0A506UAG0"/>
<dbReference type="GO" id="GO:0022857">
    <property type="term" value="F:transmembrane transporter activity"/>
    <property type="evidence" value="ECO:0007669"/>
    <property type="project" value="InterPro"/>
</dbReference>
<keyword evidence="3 6" id="KW-0812">Transmembrane</keyword>
<evidence type="ECO:0000256" key="6">
    <source>
        <dbReference type="SAM" id="Phobius"/>
    </source>
</evidence>
<keyword evidence="8" id="KW-1185">Reference proteome</keyword>
<dbReference type="PANTHER" id="PTHR32196:SF72">
    <property type="entry name" value="RIBOSE IMPORT PERMEASE PROTEIN RBSC"/>
    <property type="match status" value="1"/>
</dbReference>
<feature type="transmembrane region" description="Helical" evidence="6">
    <location>
        <begin position="227"/>
        <end position="248"/>
    </location>
</feature>
<name>A0A506UAG0_9HYPH</name>
<evidence type="ECO:0000256" key="2">
    <source>
        <dbReference type="ARBA" id="ARBA00022475"/>
    </source>
</evidence>
<evidence type="ECO:0000256" key="1">
    <source>
        <dbReference type="ARBA" id="ARBA00004651"/>
    </source>
</evidence>
<evidence type="ECO:0000256" key="3">
    <source>
        <dbReference type="ARBA" id="ARBA00022692"/>
    </source>
</evidence>
<keyword evidence="4 6" id="KW-1133">Transmembrane helix</keyword>
<accession>A0A506UAG0</accession>
<feature type="transmembrane region" description="Helical" evidence="6">
    <location>
        <begin position="56"/>
        <end position="79"/>
    </location>
</feature>
<comment type="caution">
    <text evidence="7">The sequence shown here is derived from an EMBL/GenBank/DDBJ whole genome shotgun (WGS) entry which is preliminary data.</text>
</comment>
<dbReference type="RefSeq" id="WP_141165908.1">
    <property type="nucleotide sequence ID" value="NZ_VHLH01000006.1"/>
</dbReference>
<keyword evidence="2" id="KW-1003">Cell membrane</keyword>
<dbReference type="PANTHER" id="PTHR32196">
    <property type="entry name" value="ABC TRANSPORTER PERMEASE PROTEIN YPHD-RELATED-RELATED"/>
    <property type="match status" value="1"/>
</dbReference>
<dbReference type="InterPro" id="IPR001851">
    <property type="entry name" value="ABC_transp_permease"/>
</dbReference>
<dbReference type="EMBL" id="VHLH01000006">
    <property type="protein sequence ID" value="TPW30346.1"/>
    <property type="molecule type" value="Genomic_DNA"/>
</dbReference>
<dbReference type="GO" id="GO:0005886">
    <property type="term" value="C:plasma membrane"/>
    <property type="evidence" value="ECO:0007669"/>
    <property type="project" value="UniProtKB-SubCell"/>
</dbReference>
<gene>
    <name evidence="7" type="ORF">FJU11_04870</name>
</gene>
<comment type="subcellular location">
    <subcellularLocation>
        <location evidence="1">Cell membrane</location>
        <topology evidence="1">Multi-pass membrane protein</topology>
    </subcellularLocation>
</comment>
<dbReference type="Pfam" id="PF02653">
    <property type="entry name" value="BPD_transp_2"/>
    <property type="match status" value="1"/>
</dbReference>
<feature type="transmembrane region" description="Helical" evidence="6">
    <location>
        <begin position="100"/>
        <end position="124"/>
    </location>
</feature>
<feature type="transmembrane region" description="Helical" evidence="6">
    <location>
        <begin position="171"/>
        <end position="198"/>
    </location>
</feature>
<sequence length="339" mass="34291">MTTQTNESADARPKEGRARRVLNAIGVQNISLVIALILLVAFIGSQNSNFFYTSNLATIGTTVAIVGILAVVQTVVMLIGGLDISVGSQAGLTSVTSAMIFMATGSATAGIVGALVVGAAAGLFNGIVIIYGRVNAVIATLATFAAYRGLANVISNGRAQGYTGTDAVFVFLARGNVFGIPVLIWILILVAVAIQLMLHYTDIGRNIYAVGGNAVAARLAGIALNRYVLGVYVLVGVVAALAGILLTARTGSGQPTSGSQGLELQSITAAALGGCSLQGGRGTIVGTVLAVILLGVLQNGLIILNVNSFYQDIAQGALLVIAVVIQQKRAGGGGVGLPT</sequence>
<dbReference type="OrthoDB" id="6384190at2"/>
<protein>
    <submittedName>
        <fullName evidence="7">ABC transporter permease</fullName>
    </submittedName>
</protein>
<dbReference type="Proteomes" id="UP000320314">
    <property type="component" value="Unassembled WGS sequence"/>
</dbReference>
<evidence type="ECO:0000256" key="5">
    <source>
        <dbReference type="ARBA" id="ARBA00023136"/>
    </source>
</evidence>